<dbReference type="Gene3D" id="3.40.50.1820">
    <property type="entry name" value="alpha/beta hydrolase"/>
    <property type="match status" value="1"/>
</dbReference>
<evidence type="ECO:0000259" key="6">
    <source>
        <dbReference type="Pfam" id="PF00135"/>
    </source>
</evidence>
<dbReference type="EC" id="3.1.1.-" evidence="5"/>
<evidence type="ECO:0000313" key="8">
    <source>
        <dbReference type="Proteomes" id="UP001075354"/>
    </source>
</evidence>
<accession>A0AAV7XW23</accession>
<dbReference type="InterPro" id="IPR029058">
    <property type="entry name" value="AB_hydrolase_fold"/>
</dbReference>
<dbReference type="SUPFAM" id="SSF53474">
    <property type="entry name" value="alpha/beta-Hydrolases"/>
    <property type="match status" value="1"/>
</dbReference>
<dbReference type="PANTHER" id="PTHR11559">
    <property type="entry name" value="CARBOXYLESTERASE"/>
    <property type="match status" value="1"/>
</dbReference>
<keyword evidence="3 5" id="KW-0378">Hydrolase</keyword>
<keyword evidence="8" id="KW-1185">Reference proteome</keyword>
<keyword evidence="4" id="KW-0325">Glycoprotein</keyword>
<dbReference type="EMBL" id="JAPTSV010000003">
    <property type="protein sequence ID" value="KAJ1529202.1"/>
    <property type="molecule type" value="Genomic_DNA"/>
</dbReference>
<dbReference type="InterPro" id="IPR002018">
    <property type="entry name" value="CarbesteraseB"/>
</dbReference>
<dbReference type="AlphaFoldDB" id="A0AAV7XW23"/>
<dbReference type="InterPro" id="IPR019826">
    <property type="entry name" value="Carboxylesterase_B_AS"/>
</dbReference>
<feature type="domain" description="Carboxylesterase type B" evidence="6">
    <location>
        <begin position="24"/>
        <end position="386"/>
    </location>
</feature>
<dbReference type="Pfam" id="PF00135">
    <property type="entry name" value="COesterase"/>
    <property type="match status" value="1"/>
</dbReference>
<comment type="similarity">
    <text evidence="1 5">Belongs to the type-B carboxylesterase/lipase family.</text>
</comment>
<dbReference type="InterPro" id="IPR019819">
    <property type="entry name" value="Carboxylesterase_B_CS"/>
</dbReference>
<evidence type="ECO:0000256" key="5">
    <source>
        <dbReference type="RuleBase" id="RU361235"/>
    </source>
</evidence>
<proteinExistence type="inferred from homology"/>
<dbReference type="InterPro" id="IPR050309">
    <property type="entry name" value="Type-B_Carboxylest/Lipase"/>
</dbReference>
<comment type="caution">
    <text evidence="7">The sequence shown here is derived from an EMBL/GenBank/DDBJ whole genome shotgun (WGS) entry which is preliminary data.</text>
</comment>
<organism evidence="7 8">
    <name type="scientific">Megalurothrips usitatus</name>
    <name type="common">bean blossom thrips</name>
    <dbReference type="NCBI Taxonomy" id="439358"/>
    <lineage>
        <taxon>Eukaryota</taxon>
        <taxon>Metazoa</taxon>
        <taxon>Ecdysozoa</taxon>
        <taxon>Arthropoda</taxon>
        <taxon>Hexapoda</taxon>
        <taxon>Insecta</taxon>
        <taxon>Pterygota</taxon>
        <taxon>Neoptera</taxon>
        <taxon>Paraneoptera</taxon>
        <taxon>Thysanoptera</taxon>
        <taxon>Terebrantia</taxon>
        <taxon>Thripoidea</taxon>
        <taxon>Thripidae</taxon>
        <taxon>Megalurothrips</taxon>
    </lineage>
</organism>
<evidence type="ECO:0000256" key="4">
    <source>
        <dbReference type="ARBA" id="ARBA00023180"/>
    </source>
</evidence>
<name>A0AAV7XW23_9NEOP</name>
<evidence type="ECO:0000313" key="7">
    <source>
        <dbReference type="EMBL" id="KAJ1529202.1"/>
    </source>
</evidence>
<dbReference type="PROSITE" id="PS00941">
    <property type="entry name" value="CARBOXYLESTERASE_B_2"/>
    <property type="match status" value="1"/>
</dbReference>
<reference evidence="7" key="1">
    <citation type="submission" date="2022-12" db="EMBL/GenBank/DDBJ databases">
        <title>Chromosome-level genome assembly of the bean flower thrips Megalurothrips usitatus.</title>
        <authorList>
            <person name="Ma L."/>
            <person name="Liu Q."/>
            <person name="Li H."/>
            <person name="Cai W."/>
        </authorList>
    </citation>
    <scope>NUCLEOTIDE SEQUENCE</scope>
    <source>
        <strain evidence="7">Cailab_2022a</strain>
    </source>
</reference>
<evidence type="ECO:0000256" key="3">
    <source>
        <dbReference type="ARBA" id="ARBA00022801"/>
    </source>
</evidence>
<dbReference type="PROSITE" id="PS00122">
    <property type="entry name" value="CARBOXYLESTERASE_B_1"/>
    <property type="match status" value="1"/>
</dbReference>
<protein>
    <recommendedName>
        <fullName evidence="5">Carboxylic ester hydrolase</fullName>
        <ecNumber evidence="5">3.1.1.-</ecNumber>
    </recommendedName>
</protein>
<evidence type="ECO:0000256" key="1">
    <source>
        <dbReference type="ARBA" id="ARBA00005964"/>
    </source>
</evidence>
<sequence length="400" mass="44436">MGNMLKFILSMPGMAKFMFDYIARMSEDCLYLNVYTPQASRRSTELPAAELRPVAVFIHGGGFIAGNGDASLYGADYLVELGVVVVTLNYRLGVFGFLSTNTSEAPGNAGLKDQVLALRWVRDNIRAFGGDPNSVTLYGESAGSASVAYHMMSPMSRGLFHRAILASSTAQNQYARTADHGRFSRRLAELCGADPDTAADPDQRLRFLRHVSHTAIDDKLADVLDDQDARSIMGRVPFVPVIESEFDGVEAFLTEDPDVLVREGRYMQVPVIIGSNNKEGSIFYTGVTRPPTEEGFRMIDEDMTCTIPDPIYRRLSPEKRTELAEKIRQMYFKGGHVSEDTAGSLVDLFGDLQLEHAIHITSKWFAHYASAVNPLYIYHFTLQSKFGLSFFFSSKNLKES</sequence>
<keyword evidence="2" id="KW-0719">Serine esterase</keyword>
<dbReference type="GO" id="GO:0052689">
    <property type="term" value="F:carboxylic ester hydrolase activity"/>
    <property type="evidence" value="ECO:0007669"/>
    <property type="project" value="UniProtKB-KW"/>
</dbReference>
<gene>
    <name evidence="7" type="ORF">ONE63_006006</name>
</gene>
<evidence type="ECO:0000256" key="2">
    <source>
        <dbReference type="ARBA" id="ARBA00022487"/>
    </source>
</evidence>
<dbReference type="Proteomes" id="UP001075354">
    <property type="component" value="Chromosome 3"/>
</dbReference>